<dbReference type="OrthoDB" id="6401904at2"/>
<keyword evidence="1" id="KW-0812">Transmembrane</keyword>
<feature type="transmembrane region" description="Helical" evidence="1">
    <location>
        <begin position="12"/>
        <end position="28"/>
    </location>
</feature>
<feature type="transmembrane region" description="Helical" evidence="1">
    <location>
        <begin position="34"/>
        <end position="67"/>
    </location>
</feature>
<evidence type="ECO:0008006" key="4">
    <source>
        <dbReference type="Google" id="ProtNLM"/>
    </source>
</evidence>
<keyword evidence="3" id="KW-1185">Reference proteome</keyword>
<organism evidence="2 3">
    <name type="scientific">Pseudoalteromonas tunicata D2</name>
    <dbReference type="NCBI Taxonomy" id="87626"/>
    <lineage>
        <taxon>Bacteria</taxon>
        <taxon>Pseudomonadati</taxon>
        <taxon>Pseudomonadota</taxon>
        <taxon>Gammaproteobacteria</taxon>
        <taxon>Alteromonadales</taxon>
        <taxon>Pseudoalteromonadaceae</taxon>
        <taxon>Pseudoalteromonas</taxon>
    </lineage>
</organism>
<comment type="caution">
    <text evidence="2">The sequence shown here is derived from an EMBL/GenBank/DDBJ whole genome shotgun (WGS) entry which is preliminary data.</text>
</comment>
<keyword evidence="1" id="KW-0472">Membrane</keyword>
<evidence type="ECO:0000256" key="1">
    <source>
        <dbReference type="SAM" id="Phobius"/>
    </source>
</evidence>
<sequence length="83" mass="9357">MEEAKLKRKSIILQLVLNIFLGPFGLFYSGKITAIILSIICIVLLPAFGLGLFLTWPTSIVLGVLYVKDHNDYVYIMEGLRKN</sequence>
<dbReference type="AlphaFoldDB" id="A4CAY1"/>
<evidence type="ECO:0000313" key="3">
    <source>
        <dbReference type="Proteomes" id="UP000006201"/>
    </source>
</evidence>
<proteinExistence type="predicted"/>
<dbReference type="Proteomes" id="UP000006201">
    <property type="component" value="Unassembled WGS sequence"/>
</dbReference>
<reference evidence="2 3" key="1">
    <citation type="submission" date="2006-02" db="EMBL/GenBank/DDBJ databases">
        <authorList>
            <person name="Moran M.A."/>
            <person name="Kjelleberg S."/>
            <person name="Egan S."/>
            <person name="Saunders N."/>
            <person name="Thomas T."/>
            <person name="Ferriera S."/>
            <person name="Johnson J."/>
            <person name="Kravitz S."/>
            <person name="Halpern A."/>
            <person name="Remington K."/>
            <person name="Beeson K."/>
            <person name="Tran B."/>
            <person name="Rogers Y.-H."/>
            <person name="Friedman R."/>
            <person name="Venter J.C."/>
        </authorList>
    </citation>
    <scope>NUCLEOTIDE SEQUENCE [LARGE SCALE GENOMIC DNA]</scope>
    <source>
        <strain evidence="2 3">D2</strain>
    </source>
</reference>
<protein>
    <recommendedName>
        <fullName evidence="4">TM2 domain-containing protein</fullName>
    </recommendedName>
</protein>
<dbReference type="RefSeq" id="WP_009840366.1">
    <property type="nucleotide sequence ID" value="NZ_CH959301.1"/>
</dbReference>
<name>A4CAY1_9GAMM</name>
<dbReference type="HOGENOM" id="CLU_2540053_0_0_6"/>
<evidence type="ECO:0000313" key="2">
    <source>
        <dbReference type="EMBL" id="EAR28539.1"/>
    </source>
</evidence>
<dbReference type="EMBL" id="AAOH01000004">
    <property type="protein sequence ID" value="EAR28539.1"/>
    <property type="molecule type" value="Genomic_DNA"/>
</dbReference>
<keyword evidence="1" id="KW-1133">Transmembrane helix</keyword>
<accession>A4CAY1</accession>
<gene>
    <name evidence="2" type="ORF">PTD2_22027</name>
</gene>